<protein>
    <recommendedName>
        <fullName evidence="3">SMI1/KNR4 family protein</fullName>
    </recommendedName>
</protein>
<dbReference type="RefSeq" id="WP_118243884.1">
    <property type="nucleotide sequence ID" value="NZ_CAUDCD010000059.1"/>
</dbReference>
<name>A0A414WX42_9BACT</name>
<evidence type="ECO:0000313" key="1">
    <source>
        <dbReference type="EMBL" id="RHH43345.1"/>
    </source>
</evidence>
<gene>
    <name evidence="1" type="ORF">DW204_09895</name>
</gene>
<dbReference type="EMBL" id="QRJS01000023">
    <property type="protein sequence ID" value="RHH43345.1"/>
    <property type="molecule type" value="Genomic_DNA"/>
</dbReference>
<dbReference type="AlphaFoldDB" id="A0A414WX42"/>
<evidence type="ECO:0000313" key="2">
    <source>
        <dbReference type="Proteomes" id="UP000284998"/>
    </source>
</evidence>
<organism evidence="1 2">
    <name type="scientific">Phocaeicola plebeius</name>
    <dbReference type="NCBI Taxonomy" id="310297"/>
    <lineage>
        <taxon>Bacteria</taxon>
        <taxon>Pseudomonadati</taxon>
        <taxon>Bacteroidota</taxon>
        <taxon>Bacteroidia</taxon>
        <taxon>Bacteroidales</taxon>
        <taxon>Bacteroidaceae</taxon>
        <taxon>Phocaeicola</taxon>
    </lineage>
</organism>
<accession>A0A414WX42</accession>
<comment type="caution">
    <text evidence="1">The sequence shown here is derived from an EMBL/GenBank/DDBJ whole genome shotgun (WGS) entry which is preliminary data.</text>
</comment>
<dbReference type="Proteomes" id="UP000284998">
    <property type="component" value="Unassembled WGS sequence"/>
</dbReference>
<sequence length="172" mass="19937">MNATNFVKTFIEITPTKKDYQEKAPDLDSIIDILVNNHKIGKKNVHTDVPEKDAILDLIFNYDVSSLEIQNFKFNKEDDVTENDNFIFVGWEEAFPFAISKQTGEIVETDWGTPDYIVNYLAKDQESFLEALIELEKLDQKRLFDSITDEEEDEVAKKIQSIIGGEKYQLYQ</sequence>
<evidence type="ECO:0008006" key="3">
    <source>
        <dbReference type="Google" id="ProtNLM"/>
    </source>
</evidence>
<reference evidence="1 2" key="1">
    <citation type="submission" date="2018-08" db="EMBL/GenBank/DDBJ databases">
        <title>A genome reference for cultivated species of the human gut microbiota.</title>
        <authorList>
            <person name="Zou Y."/>
            <person name="Xue W."/>
            <person name="Luo G."/>
        </authorList>
    </citation>
    <scope>NUCLEOTIDE SEQUENCE [LARGE SCALE GENOMIC DNA]</scope>
    <source>
        <strain evidence="1 2">AM17-44</strain>
    </source>
</reference>
<proteinExistence type="predicted"/>